<evidence type="ECO:0000256" key="6">
    <source>
        <dbReference type="ARBA" id="ARBA00022490"/>
    </source>
</evidence>
<dbReference type="PANTHER" id="PTHR10683">
    <property type="entry name" value="TRANSALDOLASE"/>
    <property type="match status" value="1"/>
</dbReference>
<reference evidence="12 13" key="1">
    <citation type="journal article" date="2019" name="Nat. Microbiol.">
        <title>Mediterranean grassland soil C-N compound turnover is dependent on rainfall and depth, and is mediated by genomically divergent microorganisms.</title>
        <authorList>
            <person name="Diamond S."/>
            <person name="Andeer P.F."/>
            <person name="Li Z."/>
            <person name="Crits-Christoph A."/>
            <person name="Burstein D."/>
            <person name="Anantharaman K."/>
            <person name="Lane K.R."/>
            <person name="Thomas B.C."/>
            <person name="Pan C."/>
            <person name="Northen T.R."/>
            <person name="Banfield J.F."/>
        </authorList>
    </citation>
    <scope>NUCLEOTIDE SEQUENCE [LARGE SCALE GENOMIC DNA]</scope>
    <source>
        <strain evidence="12">WS_5</strain>
    </source>
</reference>
<dbReference type="UniPathway" id="UPA00115">
    <property type="reaction ID" value="UER00414"/>
</dbReference>
<dbReference type="PROSITE" id="PS01054">
    <property type="entry name" value="TRANSALDOLASE_1"/>
    <property type="match status" value="1"/>
</dbReference>
<dbReference type="NCBIfam" id="TIGR00876">
    <property type="entry name" value="tal_mycobact"/>
    <property type="match status" value="1"/>
</dbReference>
<dbReference type="SUPFAM" id="SSF51569">
    <property type="entry name" value="Aldolase"/>
    <property type="match status" value="1"/>
</dbReference>
<dbReference type="InterPro" id="IPR004732">
    <property type="entry name" value="Transaldolase_2"/>
</dbReference>
<dbReference type="GO" id="GO:0006098">
    <property type="term" value="P:pentose-phosphate shunt"/>
    <property type="evidence" value="ECO:0007669"/>
    <property type="project" value="UniProtKB-UniRule"/>
</dbReference>
<keyword evidence="8 11" id="KW-0570">Pentose shunt</keyword>
<evidence type="ECO:0000256" key="7">
    <source>
        <dbReference type="ARBA" id="ARBA00022679"/>
    </source>
</evidence>
<dbReference type="HAMAP" id="MF_00493">
    <property type="entry name" value="Transaldolase_2"/>
    <property type="match status" value="1"/>
</dbReference>
<evidence type="ECO:0000256" key="9">
    <source>
        <dbReference type="ARBA" id="ARBA00023270"/>
    </source>
</evidence>
<evidence type="ECO:0000256" key="2">
    <source>
        <dbReference type="ARBA" id="ARBA00004496"/>
    </source>
</evidence>
<evidence type="ECO:0000256" key="10">
    <source>
        <dbReference type="ARBA" id="ARBA00048810"/>
    </source>
</evidence>
<dbReference type="EC" id="2.2.1.2" evidence="5 11"/>
<dbReference type="PROSITE" id="PS00958">
    <property type="entry name" value="TRANSALDOLASE_2"/>
    <property type="match status" value="1"/>
</dbReference>
<comment type="caution">
    <text evidence="12">The sequence shown here is derived from an EMBL/GenBank/DDBJ whole genome shotgun (WGS) entry which is preliminary data.</text>
</comment>
<dbReference type="InterPro" id="IPR013785">
    <property type="entry name" value="Aldolase_TIM"/>
</dbReference>
<comment type="subcellular location">
    <subcellularLocation>
        <location evidence="2 11">Cytoplasm</location>
    </subcellularLocation>
</comment>
<organism evidence="12 13">
    <name type="scientific">Eiseniibacteriota bacterium</name>
    <dbReference type="NCBI Taxonomy" id="2212470"/>
    <lineage>
        <taxon>Bacteria</taxon>
        <taxon>Candidatus Eiseniibacteriota</taxon>
    </lineage>
</organism>
<evidence type="ECO:0000313" key="12">
    <source>
        <dbReference type="EMBL" id="TMQ56082.1"/>
    </source>
</evidence>
<dbReference type="CDD" id="cd00955">
    <property type="entry name" value="Transaldolase_like"/>
    <property type="match status" value="1"/>
</dbReference>
<sequence length="380" mass="41892">MKKNPCVELHELGQSVWLDTISDGLIRSGELKRLIDSGTLYGVTSNPTIFKNAIAGNKDSYPDEIMRLASAGKSAGEIFDELSARDIVRTADLLAETFRRGTGRDGFVSLEVKPSLAFDTDGTIVEARRLWKKIQRPNLFVKVPATPAGIPAIEALIAEGISINVTLTFSAPQYVTVAEAFKRGIDRRIGAGLPLDGLHSVASIFVSRLDTSVDKELEEKARNAPPAEKDRLLSLRGKAAVANALHVWEEYRSQFFGPGYEDRREAGARPQWLLWASTGTKNPAYSDVKYVEELEGPDTINTMPRETLDAFLDHGRVRGNRLDPEIESARRTRQALAEAGISLQAHCERLLSDGVKSFAAAFDEMMAVIQERSVALLQRR</sequence>
<dbReference type="InterPro" id="IPR001585">
    <property type="entry name" value="TAL/FSA"/>
</dbReference>
<evidence type="ECO:0000256" key="8">
    <source>
        <dbReference type="ARBA" id="ARBA00023126"/>
    </source>
</evidence>
<comment type="similarity">
    <text evidence="4 11">Belongs to the transaldolase family. Type 2 subfamily.</text>
</comment>
<gene>
    <name evidence="11 12" type="primary">tal</name>
    <name evidence="12" type="ORF">E6K75_08910</name>
</gene>
<evidence type="ECO:0000256" key="4">
    <source>
        <dbReference type="ARBA" id="ARBA00008426"/>
    </source>
</evidence>
<evidence type="ECO:0000256" key="3">
    <source>
        <dbReference type="ARBA" id="ARBA00004857"/>
    </source>
</evidence>
<accession>A0A538SXK2</accession>
<comment type="catalytic activity">
    <reaction evidence="10 11">
        <text>D-sedoheptulose 7-phosphate + D-glyceraldehyde 3-phosphate = D-erythrose 4-phosphate + beta-D-fructose 6-phosphate</text>
        <dbReference type="Rhea" id="RHEA:17053"/>
        <dbReference type="ChEBI" id="CHEBI:16897"/>
        <dbReference type="ChEBI" id="CHEBI:57483"/>
        <dbReference type="ChEBI" id="CHEBI:57634"/>
        <dbReference type="ChEBI" id="CHEBI:59776"/>
        <dbReference type="EC" id="2.2.1.2"/>
    </reaction>
</comment>
<dbReference type="Gene3D" id="3.20.20.70">
    <property type="entry name" value="Aldolase class I"/>
    <property type="match status" value="1"/>
</dbReference>
<dbReference type="AlphaFoldDB" id="A0A538SXK2"/>
<dbReference type="EMBL" id="VBOV01000231">
    <property type="protein sequence ID" value="TMQ56082.1"/>
    <property type="molecule type" value="Genomic_DNA"/>
</dbReference>
<evidence type="ECO:0000256" key="1">
    <source>
        <dbReference type="ARBA" id="ARBA00003518"/>
    </source>
</evidence>
<keyword evidence="7 11" id="KW-0808">Transferase</keyword>
<dbReference type="PIRSF" id="PIRSF036915">
    <property type="entry name" value="Trnald_Bac_Plnt"/>
    <property type="match status" value="1"/>
</dbReference>
<dbReference type="NCBIfam" id="NF002881">
    <property type="entry name" value="PRK03343.1"/>
    <property type="match status" value="1"/>
</dbReference>
<dbReference type="InterPro" id="IPR018225">
    <property type="entry name" value="Transaldolase_AS"/>
</dbReference>
<dbReference type="PANTHER" id="PTHR10683:SF31">
    <property type="entry name" value="TRANSALDOLASE"/>
    <property type="match status" value="1"/>
</dbReference>
<comment type="function">
    <text evidence="1 11">Transaldolase is important for the balance of metabolites in the pentose-phosphate pathway.</text>
</comment>
<evidence type="ECO:0000256" key="11">
    <source>
        <dbReference type="HAMAP-Rule" id="MF_00493"/>
    </source>
</evidence>
<name>A0A538SXK2_UNCEI</name>
<dbReference type="GO" id="GO:0005975">
    <property type="term" value="P:carbohydrate metabolic process"/>
    <property type="evidence" value="ECO:0007669"/>
    <property type="project" value="InterPro"/>
</dbReference>
<dbReference type="GO" id="GO:0004801">
    <property type="term" value="F:transaldolase activity"/>
    <property type="evidence" value="ECO:0007669"/>
    <property type="project" value="UniProtKB-UniRule"/>
</dbReference>
<keyword evidence="9 11" id="KW-0704">Schiff base</keyword>
<comment type="pathway">
    <text evidence="3 11">Carbohydrate degradation; pentose phosphate pathway; D-glyceraldehyde 3-phosphate and beta-D-fructose 6-phosphate from D-ribose 5-phosphate and D-xylulose 5-phosphate (non-oxidative stage): step 2/3.</text>
</comment>
<evidence type="ECO:0000256" key="5">
    <source>
        <dbReference type="ARBA" id="ARBA00013151"/>
    </source>
</evidence>
<dbReference type="Pfam" id="PF00923">
    <property type="entry name" value="TAL_FSA"/>
    <property type="match status" value="1"/>
</dbReference>
<dbReference type="Proteomes" id="UP000320913">
    <property type="component" value="Unassembled WGS sequence"/>
</dbReference>
<dbReference type="GO" id="GO:0005737">
    <property type="term" value="C:cytoplasm"/>
    <property type="evidence" value="ECO:0007669"/>
    <property type="project" value="UniProtKB-SubCell"/>
</dbReference>
<proteinExistence type="inferred from homology"/>
<evidence type="ECO:0000313" key="13">
    <source>
        <dbReference type="Proteomes" id="UP000320913"/>
    </source>
</evidence>
<protein>
    <recommendedName>
        <fullName evidence="5 11">Transaldolase</fullName>
        <ecNumber evidence="5 11">2.2.1.2</ecNumber>
    </recommendedName>
</protein>
<feature type="active site" description="Schiff-base intermediate with substrate" evidence="11">
    <location>
        <position position="142"/>
    </location>
</feature>
<keyword evidence="6 11" id="KW-0963">Cytoplasm</keyword>